<dbReference type="Gene3D" id="3.90.940.10">
    <property type="match status" value="1"/>
</dbReference>
<keyword evidence="7" id="KW-0804">Transcription</keyword>
<evidence type="ECO:0000256" key="3">
    <source>
        <dbReference type="ARBA" id="ARBA00013725"/>
    </source>
</evidence>
<keyword evidence="4" id="KW-0240">DNA-directed RNA polymerase</keyword>
<dbReference type="EC" id="2.7.7.6" evidence="2"/>
<dbReference type="InterPro" id="IPR003716">
    <property type="entry name" value="DNA-dir_RNA_pol_omega"/>
</dbReference>
<evidence type="ECO:0000256" key="4">
    <source>
        <dbReference type="ARBA" id="ARBA00022478"/>
    </source>
</evidence>
<keyword evidence="5" id="KW-0808">Transferase</keyword>
<evidence type="ECO:0000256" key="7">
    <source>
        <dbReference type="ARBA" id="ARBA00023163"/>
    </source>
</evidence>
<evidence type="ECO:0000256" key="5">
    <source>
        <dbReference type="ARBA" id="ARBA00022679"/>
    </source>
</evidence>
<gene>
    <name evidence="11" type="ordered locus">Hipma_0468</name>
</gene>
<evidence type="ECO:0000256" key="8">
    <source>
        <dbReference type="ARBA" id="ARBA00029924"/>
    </source>
</evidence>
<dbReference type="GO" id="GO:0003677">
    <property type="term" value="F:DNA binding"/>
    <property type="evidence" value="ECO:0007669"/>
    <property type="project" value="InterPro"/>
</dbReference>
<dbReference type="InterPro" id="IPR036161">
    <property type="entry name" value="RPB6/omega-like_sf"/>
</dbReference>
<sequence>MEIFIPEIINGALRHFPSRYELVRVAAIRANSLFRGDKPLISNSFASAHKNTIVSLMEIKEGLWKKK</sequence>
<dbReference type="KEGG" id="hmr:Hipma_0468"/>
<dbReference type="STRING" id="760142.Hipma_0468"/>
<protein>
    <recommendedName>
        <fullName evidence="3">DNA-directed RNA polymerase subunit omega</fullName>
        <ecNumber evidence="2">2.7.7.6</ecNumber>
    </recommendedName>
    <alternativeName>
        <fullName evidence="9">RNA polymerase omega subunit</fullName>
    </alternativeName>
    <alternativeName>
        <fullName evidence="8">Transcriptase subunit omega</fullName>
    </alternativeName>
</protein>
<evidence type="ECO:0000256" key="2">
    <source>
        <dbReference type="ARBA" id="ARBA00012418"/>
    </source>
</evidence>
<dbReference type="RefSeq" id="WP_013681481.1">
    <property type="nucleotide sequence ID" value="NC_015318.1"/>
</dbReference>
<dbReference type="GO" id="GO:0006351">
    <property type="term" value="P:DNA-templated transcription"/>
    <property type="evidence" value="ECO:0007669"/>
    <property type="project" value="InterPro"/>
</dbReference>
<name>F2LUB4_HIPMA</name>
<keyword evidence="12" id="KW-1185">Reference proteome</keyword>
<dbReference type="HOGENOM" id="CLU_205212_0_0_7"/>
<accession>F2LUB4</accession>
<dbReference type="GO" id="GO:0003899">
    <property type="term" value="F:DNA-directed RNA polymerase activity"/>
    <property type="evidence" value="ECO:0007669"/>
    <property type="project" value="UniProtKB-EC"/>
</dbReference>
<dbReference type="OrthoDB" id="9796300at2"/>
<comment type="catalytic activity">
    <reaction evidence="10">
        <text>RNA(n) + a ribonucleoside 5'-triphosphate = RNA(n+1) + diphosphate</text>
        <dbReference type="Rhea" id="RHEA:21248"/>
        <dbReference type="Rhea" id="RHEA-COMP:14527"/>
        <dbReference type="Rhea" id="RHEA-COMP:17342"/>
        <dbReference type="ChEBI" id="CHEBI:33019"/>
        <dbReference type="ChEBI" id="CHEBI:61557"/>
        <dbReference type="ChEBI" id="CHEBI:140395"/>
        <dbReference type="EC" id="2.7.7.6"/>
    </reaction>
</comment>
<reference evidence="11 12" key="1">
    <citation type="journal article" date="2011" name="Stand. Genomic Sci.">
        <title>Complete genome sequence of the thermophilic sulfur-reducer Hippea maritima type strain (MH(2)).</title>
        <authorList>
            <person name="Huntemann M."/>
            <person name="Lu M."/>
            <person name="Nolan M."/>
            <person name="Lapidus A."/>
            <person name="Lucas S."/>
            <person name="Hammon N."/>
            <person name="Deshpande S."/>
            <person name="Cheng J.F."/>
            <person name="Tapia R."/>
            <person name="Han C."/>
            <person name="Goodwin L."/>
            <person name="Pitluck S."/>
            <person name="Liolios K."/>
            <person name="Pagani I."/>
            <person name="Ivanova N."/>
            <person name="Ovchinikova G."/>
            <person name="Pati A."/>
            <person name="Chen A."/>
            <person name="Palaniappan K."/>
            <person name="Land M."/>
            <person name="Hauser L."/>
            <person name="Jeffries C.D."/>
            <person name="Detter J.C."/>
            <person name="Brambilla E.M."/>
            <person name="Rohde M."/>
            <person name="Spring S."/>
            <person name="Goker M."/>
            <person name="Woyke T."/>
            <person name="Bristow J."/>
            <person name="Eisen J.A."/>
            <person name="Markowitz V."/>
            <person name="Hugenholtz P."/>
            <person name="Kyrpides N.C."/>
            <person name="Klenk H.P."/>
            <person name="Mavromatis K."/>
        </authorList>
    </citation>
    <scope>NUCLEOTIDE SEQUENCE [LARGE SCALE GENOMIC DNA]</scope>
    <source>
        <strain evidence="12">ATCC 700847 / DSM 10411 / MH2</strain>
    </source>
</reference>
<dbReference type="SMART" id="SM01409">
    <property type="entry name" value="RNA_pol_Rpb6"/>
    <property type="match status" value="1"/>
</dbReference>
<dbReference type="Pfam" id="PF01192">
    <property type="entry name" value="RNA_pol_Rpb6"/>
    <property type="match status" value="1"/>
</dbReference>
<proteinExistence type="inferred from homology"/>
<dbReference type="AlphaFoldDB" id="F2LUB4"/>
<evidence type="ECO:0000256" key="1">
    <source>
        <dbReference type="ARBA" id="ARBA00006711"/>
    </source>
</evidence>
<keyword evidence="6" id="KW-0548">Nucleotidyltransferase</keyword>
<organism evidence="11 12">
    <name type="scientific">Hippea maritima (strain ATCC 700847 / DSM 10411 / MH2)</name>
    <dbReference type="NCBI Taxonomy" id="760142"/>
    <lineage>
        <taxon>Bacteria</taxon>
        <taxon>Pseudomonadati</taxon>
        <taxon>Campylobacterota</taxon>
        <taxon>Desulfurellia</taxon>
        <taxon>Desulfurellales</taxon>
        <taxon>Hippeaceae</taxon>
        <taxon>Hippea</taxon>
    </lineage>
</organism>
<dbReference type="EMBL" id="CP002606">
    <property type="protein sequence ID" value="AEA33440.1"/>
    <property type="molecule type" value="Genomic_DNA"/>
</dbReference>
<evidence type="ECO:0000313" key="11">
    <source>
        <dbReference type="EMBL" id="AEA33440.1"/>
    </source>
</evidence>
<evidence type="ECO:0000313" key="12">
    <source>
        <dbReference type="Proteomes" id="UP000008139"/>
    </source>
</evidence>
<comment type="similarity">
    <text evidence="1">Belongs to the RNA polymerase subunit omega family.</text>
</comment>
<evidence type="ECO:0000256" key="10">
    <source>
        <dbReference type="ARBA" id="ARBA00048552"/>
    </source>
</evidence>
<dbReference type="Proteomes" id="UP000008139">
    <property type="component" value="Chromosome"/>
</dbReference>
<dbReference type="SUPFAM" id="SSF63562">
    <property type="entry name" value="RPB6/omega subunit-like"/>
    <property type="match status" value="1"/>
</dbReference>
<dbReference type="InParanoid" id="F2LUB4"/>
<reference evidence="12" key="2">
    <citation type="submission" date="2011-03" db="EMBL/GenBank/DDBJ databases">
        <title>The complete genome of Hippea maritima DSM 10411.</title>
        <authorList>
            <consortium name="US DOE Joint Genome Institute (JGI-PGF)"/>
            <person name="Lucas S."/>
            <person name="Copeland A."/>
            <person name="Lapidus A."/>
            <person name="Bruce D."/>
            <person name="Goodwin L."/>
            <person name="Pitluck S."/>
            <person name="Peters L."/>
            <person name="Kyrpides N."/>
            <person name="Mavromatis K."/>
            <person name="Pagani I."/>
            <person name="Ivanova N."/>
            <person name="Mikhailova N."/>
            <person name="Lu M."/>
            <person name="Detter J.C."/>
            <person name="Tapia R."/>
            <person name="Han C."/>
            <person name="Land M."/>
            <person name="Hauser L."/>
            <person name="Markowitz V."/>
            <person name="Cheng J.-F."/>
            <person name="Hugenholtz P."/>
            <person name="Woyke T."/>
            <person name="Wu D."/>
            <person name="Spring S."/>
            <person name="Schroeder M."/>
            <person name="Brambilla E."/>
            <person name="Klenk H.-P."/>
            <person name="Eisen J.A."/>
        </authorList>
    </citation>
    <scope>NUCLEOTIDE SEQUENCE [LARGE SCALE GENOMIC DNA]</scope>
    <source>
        <strain evidence="12">ATCC 700847 / DSM 10411 / MH2</strain>
    </source>
</reference>
<dbReference type="InterPro" id="IPR006110">
    <property type="entry name" value="Pol_omega/Rpo6/RPB6"/>
</dbReference>
<evidence type="ECO:0000256" key="6">
    <source>
        <dbReference type="ARBA" id="ARBA00022695"/>
    </source>
</evidence>
<dbReference type="NCBIfam" id="TIGR00690">
    <property type="entry name" value="rpoZ"/>
    <property type="match status" value="1"/>
</dbReference>
<evidence type="ECO:0000256" key="9">
    <source>
        <dbReference type="ARBA" id="ARBA00030998"/>
    </source>
</evidence>
<dbReference type="GO" id="GO:0000428">
    <property type="term" value="C:DNA-directed RNA polymerase complex"/>
    <property type="evidence" value="ECO:0007669"/>
    <property type="project" value="UniProtKB-KW"/>
</dbReference>
<dbReference type="eggNOG" id="COG1758">
    <property type="taxonomic scope" value="Bacteria"/>
</dbReference>